<reference evidence="1 2" key="1">
    <citation type="submission" date="2023-07" db="EMBL/GenBank/DDBJ databases">
        <title>Sequencing the genomes of 1000 actinobacteria strains.</title>
        <authorList>
            <person name="Klenk H.-P."/>
        </authorList>
    </citation>
    <scope>NUCLEOTIDE SEQUENCE [LARGE SCALE GENOMIC DNA]</scope>
    <source>
        <strain evidence="1 2">DSM 45805</strain>
    </source>
</reference>
<dbReference type="Proteomes" id="UP001229651">
    <property type="component" value="Unassembled WGS sequence"/>
</dbReference>
<proteinExistence type="predicted"/>
<comment type="caution">
    <text evidence="1">The sequence shown here is derived from an EMBL/GenBank/DDBJ whole genome shotgun (WGS) entry which is preliminary data.</text>
</comment>
<organism evidence="1 2">
    <name type="scientific">Amycolatopsis thermophila</name>
    <dbReference type="NCBI Taxonomy" id="206084"/>
    <lineage>
        <taxon>Bacteria</taxon>
        <taxon>Bacillati</taxon>
        <taxon>Actinomycetota</taxon>
        <taxon>Actinomycetes</taxon>
        <taxon>Pseudonocardiales</taxon>
        <taxon>Pseudonocardiaceae</taxon>
        <taxon>Amycolatopsis</taxon>
    </lineage>
</organism>
<keyword evidence="2" id="KW-1185">Reference proteome</keyword>
<sequence length="135" mass="15321">MTATEPRCATEGHRPDDDPDRFDRIKPCRGCGQDLMWLDGDNWVLRNAPTGDHIIDNGLHVYVRFVDGRWVIDSATFDGGALDEWDSGPSNFTCDCGDTEECRQHVKRAGYTDLPTGVELLQLMRDYVEEHKPTH</sequence>
<dbReference type="RefSeq" id="WP_306988500.1">
    <property type="nucleotide sequence ID" value="NZ_JAUSUT010000001.1"/>
</dbReference>
<name>A0ABU0EMR6_9PSEU</name>
<accession>A0ABU0EMR6</accession>
<protein>
    <submittedName>
        <fullName evidence="1">Uncharacterized protein</fullName>
    </submittedName>
</protein>
<evidence type="ECO:0000313" key="1">
    <source>
        <dbReference type="EMBL" id="MDQ0376580.1"/>
    </source>
</evidence>
<evidence type="ECO:0000313" key="2">
    <source>
        <dbReference type="Proteomes" id="UP001229651"/>
    </source>
</evidence>
<gene>
    <name evidence="1" type="ORF">FB470_000574</name>
</gene>
<dbReference type="EMBL" id="JAUSUT010000001">
    <property type="protein sequence ID" value="MDQ0376580.1"/>
    <property type="molecule type" value="Genomic_DNA"/>
</dbReference>